<name>A0ABW0R568_9BACL</name>
<keyword evidence="1" id="KW-0808">Transferase</keyword>
<dbReference type="InterPro" id="IPR029063">
    <property type="entry name" value="SAM-dependent_MTases_sf"/>
</dbReference>
<gene>
    <name evidence="1" type="ORF">ACFPQ4_16100</name>
</gene>
<organism evidence="1 2">
    <name type="scientific">Cohnella yongneupensis</name>
    <dbReference type="NCBI Taxonomy" id="425006"/>
    <lineage>
        <taxon>Bacteria</taxon>
        <taxon>Bacillati</taxon>
        <taxon>Bacillota</taxon>
        <taxon>Bacilli</taxon>
        <taxon>Bacillales</taxon>
        <taxon>Paenibacillaceae</taxon>
        <taxon>Cohnella</taxon>
    </lineage>
</organism>
<reference evidence="2" key="1">
    <citation type="journal article" date="2019" name="Int. J. Syst. Evol. Microbiol.">
        <title>The Global Catalogue of Microorganisms (GCM) 10K type strain sequencing project: providing services to taxonomists for standard genome sequencing and annotation.</title>
        <authorList>
            <consortium name="The Broad Institute Genomics Platform"/>
            <consortium name="The Broad Institute Genome Sequencing Center for Infectious Disease"/>
            <person name="Wu L."/>
            <person name="Ma J."/>
        </authorList>
    </citation>
    <scope>NUCLEOTIDE SEQUENCE [LARGE SCALE GENOMIC DNA]</scope>
    <source>
        <strain evidence="2">CGMCC 1.18578</strain>
    </source>
</reference>
<dbReference type="Proteomes" id="UP001596108">
    <property type="component" value="Unassembled WGS sequence"/>
</dbReference>
<dbReference type="EC" id="2.1.1.-" evidence="1"/>
<dbReference type="Gene3D" id="3.40.50.150">
    <property type="entry name" value="Vaccinia Virus protein VP39"/>
    <property type="match status" value="1"/>
</dbReference>
<sequence length="200" mass="22832">MDTNRDYPRLLVGELFGAVERIEGWLTHLEQMALLHLPLFVDHLSGDIVEIGSFKGKSTVSLGLGSKWLSGQKRKVYAIDPFMPDVWHYRAPYFEDFKRNIQSSGLEDYVIPINKPSYEALDQCPERICGLFVDGDHSYIGVKRDIQLYTPRVIDGGMVAFHDYSVYADVARAVDELCDSGDYVYVGDYDSLRLLRKIKK</sequence>
<keyword evidence="1" id="KW-0489">Methyltransferase</keyword>
<proteinExistence type="predicted"/>
<keyword evidence="2" id="KW-1185">Reference proteome</keyword>
<protein>
    <submittedName>
        <fullName evidence="1">Class I SAM-dependent methyltransferase</fullName>
        <ecNumber evidence="1">2.1.1.-</ecNumber>
    </submittedName>
</protein>
<evidence type="ECO:0000313" key="1">
    <source>
        <dbReference type="EMBL" id="MFC5530952.1"/>
    </source>
</evidence>
<evidence type="ECO:0000313" key="2">
    <source>
        <dbReference type="Proteomes" id="UP001596108"/>
    </source>
</evidence>
<accession>A0ABW0R568</accession>
<dbReference type="SUPFAM" id="SSF53335">
    <property type="entry name" value="S-adenosyl-L-methionine-dependent methyltransferases"/>
    <property type="match status" value="1"/>
</dbReference>
<dbReference type="GO" id="GO:0032259">
    <property type="term" value="P:methylation"/>
    <property type="evidence" value="ECO:0007669"/>
    <property type="project" value="UniProtKB-KW"/>
</dbReference>
<dbReference type="EMBL" id="JBHSNC010000048">
    <property type="protein sequence ID" value="MFC5530952.1"/>
    <property type="molecule type" value="Genomic_DNA"/>
</dbReference>
<dbReference type="GO" id="GO:0008168">
    <property type="term" value="F:methyltransferase activity"/>
    <property type="evidence" value="ECO:0007669"/>
    <property type="project" value="UniProtKB-KW"/>
</dbReference>
<comment type="caution">
    <text evidence="1">The sequence shown here is derived from an EMBL/GenBank/DDBJ whole genome shotgun (WGS) entry which is preliminary data.</text>
</comment>
<dbReference type="RefSeq" id="WP_378112895.1">
    <property type="nucleotide sequence ID" value="NZ_JBHSNC010000048.1"/>
</dbReference>
<dbReference type="Pfam" id="PF13578">
    <property type="entry name" value="Methyltransf_24"/>
    <property type="match status" value="1"/>
</dbReference>